<gene>
    <name evidence="2" type="ORF">HYG85_13030</name>
</gene>
<dbReference type="Gene3D" id="2.60.40.10">
    <property type="entry name" value="Immunoglobulins"/>
    <property type="match status" value="1"/>
</dbReference>
<feature type="domain" description="Fibronectin type-III" evidence="1">
    <location>
        <begin position="133"/>
        <end position="213"/>
    </location>
</feature>
<dbReference type="SUPFAM" id="SSF49344">
    <property type="entry name" value="CBD9-like"/>
    <property type="match status" value="5"/>
</dbReference>
<dbReference type="KEGG" id="vgu:HYG85_13030"/>
<name>A0A8J8MBG4_9FIRM</name>
<dbReference type="CDD" id="cd00063">
    <property type="entry name" value="FN3"/>
    <property type="match status" value="1"/>
</dbReference>
<dbReference type="Gene3D" id="2.60.40.1080">
    <property type="match status" value="1"/>
</dbReference>
<dbReference type="PROSITE" id="PS50853">
    <property type="entry name" value="FN3"/>
    <property type="match status" value="1"/>
</dbReference>
<accession>A0A8J8MBG4</accession>
<evidence type="ECO:0000259" key="1">
    <source>
        <dbReference type="PROSITE" id="PS50853"/>
    </source>
</evidence>
<dbReference type="Gene3D" id="2.60.40.1190">
    <property type="match status" value="5"/>
</dbReference>
<dbReference type="AlphaFoldDB" id="A0A8J8MBG4"/>
<dbReference type="SUPFAM" id="SSF49265">
    <property type="entry name" value="Fibronectin type III"/>
    <property type="match status" value="1"/>
</dbReference>
<dbReference type="InterPro" id="IPR013783">
    <property type="entry name" value="Ig-like_fold"/>
</dbReference>
<dbReference type="SUPFAM" id="SSF49373">
    <property type="entry name" value="Invasin/intimin cell-adhesion fragments"/>
    <property type="match status" value="1"/>
</dbReference>
<dbReference type="Proteomes" id="UP000677305">
    <property type="component" value="Chromosome"/>
</dbReference>
<evidence type="ECO:0000313" key="2">
    <source>
        <dbReference type="EMBL" id="QUH29779.1"/>
    </source>
</evidence>
<sequence length="1196" mass="128310">MKKIVKIIKSTLMYLLIFCYLFSSDVYLANGDILAEETSQSLVELLIDSTEYILEIGEEHDTIVTAVFSDTSKREVTLESLFTTTNNEIVSVEDDGTVIANGTGEATIVVTYDGLSVEITVSVIELQVQTIKIPTNVDVTTDESTISLHWDPVTNAESYDVQIDDVLISNIIETQYIQGDLIPDKQYSVKIRAVNKNVSSEWSEVVTVTTTVINQTPDIVKDDTETLIANEIDNIEMKNIPDVTVQSSLPDPIEGKIIIDGNIGDWNNIGEIATGDGNLSTMKAAQDSNKLYVMVEGSDMDTSDVVSFYIDSDNDGATGFQSGEWSDCGAEYLIEGDILYQYAGTGSDWNWTQVKGIEKATTTMVVEIAVPLADIGLAEAAEIKIGCIVQAGSNNYYAPIENNTMAIANTIITGQAPLPDPIEGKITIDGNIGDWNNIGEIATGDGNLSTMKAAQDSNKLYVMVEGSNMDTSDVVSFYIDSDNDGATGLQSGEWSDCGAEYLIEGDILYQYAGTGSDWNWTQVKGIEKTTTTTVVEIAVPLADIGLAEAAEIKIGCIVQAGSNNYYAPLENNAMAIANTIITGQAPLPDPIEGKIIIDGNIGDWNNIGEIATGDGNLSSMKAAQDSNKLYVMVEGSNMDTSDVVSFYIDSDNDGATGLQSGEWSDCGAEYLIEGDILYQYAGTGSDWNWTQVKGIEKTTTTTVVEIAVPLADIGLAEAAEIKIGCIVQAGSNNYYAPLENNAMAIANTIITGQAPLPDPIEGKIIIDGNIGDWNNIGEIATGDGNLSSMKAAQDSNKLYVMVEGSNMDTSDVVSFYIDSDNDGATGLQSGEWSDCGAEYLIEGDILYQYAGTGSDWNWTQVKGIEKTTTTTVVEIAVPLADIGLAEAAEIKIGCIVQAGSNNYYAPLENNAMAIANTIITGQASLPDPIEGKIIIDGNIGDWNNIGEIATGDGNLSSMKAAQDSNKLYVMVEGSNMDTSDVVSFYIDSDNDGATGLQSGEWSDCGAEYLIEGDILYQYAGTGSDWNWTQVKGIEKITTTTVVEIAVPLADIGLAEAAEIKIGCIVQAGSNNYYAPIHNNTMAIANQVLIPSVSVFNLILTASNIDNFSETVFRIEYDSNKLTLNDLCTMTELKETTVGDINQTEITVTQCQPGLITFTIDKTLLSNEKWSGIVNSILFNEISSDGKTTINYTVQSE</sequence>
<dbReference type="RefSeq" id="WP_212690034.1">
    <property type="nucleotide sequence ID" value="NZ_CP058561.1"/>
</dbReference>
<dbReference type="Pfam" id="PF00041">
    <property type="entry name" value="fn3"/>
    <property type="match status" value="1"/>
</dbReference>
<dbReference type="InterPro" id="IPR036116">
    <property type="entry name" value="FN3_sf"/>
</dbReference>
<protein>
    <recommendedName>
        <fullName evidence="1">Fibronectin type-III domain-containing protein</fullName>
    </recommendedName>
</protein>
<dbReference type="EMBL" id="CP058561">
    <property type="protein sequence ID" value="QUH29779.1"/>
    <property type="molecule type" value="Genomic_DNA"/>
</dbReference>
<organism evidence="2 3">
    <name type="scientific">Vallitalea guaymasensis</name>
    <dbReference type="NCBI Taxonomy" id="1185412"/>
    <lineage>
        <taxon>Bacteria</taxon>
        <taxon>Bacillati</taxon>
        <taxon>Bacillota</taxon>
        <taxon>Clostridia</taxon>
        <taxon>Lachnospirales</taxon>
        <taxon>Vallitaleaceae</taxon>
        <taxon>Vallitalea</taxon>
    </lineage>
</organism>
<evidence type="ECO:0000313" key="3">
    <source>
        <dbReference type="Proteomes" id="UP000677305"/>
    </source>
</evidence>
<reference evidence="2 3" key="1">
    <citation type="submission" date="2020-07" db="EMBL/GenBank/DDBJ databases">
        <title>Vallitalea guaymasensis genome.</title>
        <authorList>
            <person name="Postec A."/>
        </authorList>
    </citation>
    <scope>NUCLEOTIDE SEQUENCE [LARGE SCALE GENOMIC DNA]</scope>
    <source>
        <strain evidence="2 3">Ra1766G1</strain>
    </source>
</reference>
<dbReference type="InterPro" id="IPR008964">
    <property type="entry name" value="Invasin/intimin_cell_adhesion"/>
</dbReference>
<keyword evidence="3" id="KW-1185">Reference proteome</keyword>
<dbReference type="InterPro" id="IPR003961">
    <property type="entry name" value="FN3_dom"/>
</dbReference>
<proteinExistence type="predicted"/>
<dbReference type="SMART" id="SM00060">
    <property type="entry name" value="FN3"/>
    <property type="match status" value="1"/>
</dbReference>